<protein>
    <submittedName>
        <fullName evidence="1">Uncharacterized protein</fullName>
    </submittedName>
</protein>
<sequence length="186" mass="18330">MPAPLAAHCPPAPRAAAFPGPAWLPARSPCPLRGHPLPLELPPRPPRPLAPGPAPGGLEACAPGAHSGSLPGPAAALGQTPTAPATNSLVLAGHLCLQPKQAWLGAPRLGRPAPSGNSACPSVPCPASAAPPPQILFLHISHNLPSSAGAGYGEAPRSSGGCGQVPAPCGSSLECQARSCPPCHLT</sequence>
<gene>
    <name evidence="1" type="ORF">MRATA1EN22A_LOCUS3954</name>
</gene>
<organism evidence="1 2">
    <name type="scientific">Rangifer tarandus platyrhynchus</name>
    <name type="common">Svalbard reindeer</name>
    <dbReference type="NCBI Taxonomy" id="3082113"/>
    <lineage>
        <taxon>Eukaryota</taxon>
        <taxon>Metazoa</taxon>
        <taxon>Chordata</taxon>
        <taxon>Craniata</taxon>
        <taxon>Vertebrata</taxon>
        <taxon>Euteleostomi</taxon>
        <taxon>Mammalia</taxon>
        <taxon>Eutheria</taxon>
        <taxon>Laurasiatheria</taxon>
        <taxon>Artiodactyla</taxon>
        <taxon>Ruminantia</taxon>
        <taxon>Pecora</taxon>
        <taxon>Cervidae</taxon>
        <taxon>Odocoileinae</taxon>
        <taxon>Rangifer</taxon>
    </lineage>
</organism>
<reference evidence="1" key="2">
    <citation type="submission" date="2025-03" db="EMBL/GenBank/DDBJ databases">
        <authorList>
            <consortium name="ELIXIR-Norway"/>
            <consortium name="Elixir Norway"/>
        </authorList>
    </citation>
    <scope>NUCLEOTIDE SEQUENCE</scope>
</reference>
<name>A0AC59YAY3_RANTA</name>
<reference evidence="1" key="1">
    <citation type="submission" date="2023-05" db="EMBL/GenBank/DDBJ databases">
        <authorList>
            <consortium name="ELIXIR-Norway"/>
        </authorList>
    </citation>
    <scope>NUCLEOTIDE SEQUENCE</scope>
</reference>
<dbReference type="EMBL" id="OX596096">
    <property type="protein sequence ID" value="CAM9540271.1"/>
    <property type="molecule type" value="Genomic_DNA"/>
</dbReference>
<evidence type="ECO:0000313" key="1">
    <source>
        <dbReference type="EMBL" id="CAM9540271.1"/>
    </source>
</evidence>
<accession>A0AC59YAY3</accession>
<proteinExistence type="predicted"/>
<dbReference type="Proteomes" id="UP001162501">
    <property type="component" value="Chromosome 12"/>
</dbReference>
<evidence type="ECO:0000313" key="2">
    <source>
        <dbReference type="Proteomes" id="UP001162501"/>
    </source>
</evidence>